<name>A5D5L6_PELTS</name>
<dbReference type="KEGG" id="pth:PTH_0291"/>
<accession>A5D5L6</accession>
<evidence type="ECO:0000313" key="1">
    <source>
        <dbReference type="EMBL" id="BAF58472.1"/>
    </source>
</evidence>
<proteinExistence type="predicted"/>
<dbReference type="AlphaFoldDB" id="A5D5L6"/>
<dbReference type="STRING" id="370438.PTH_0291"/>
<dbReference type="HOGENOM" id="CLU_1667741_0_0_9"/>
<organism evidence="1 2">
    <name type="scientific">Pelotomaculum thermopropionicum (strain DSM 13744 / JCM 10971 / SI)</name>
    <dbReference type="NCBI Taxonomy" id="370438"/>
    <lineage>
        <taxon>Bacteria</taxon>
        <taxon>Bacillati</taxon>
        <taxon>Bacillota</taxon>
        <taxon>Clostridia</taxon>
        <taxon>Eubacteriales</taxon>
        <taxon>Desulfotomaculaceae</taxon>
        <taxon>Pelotomaculum</taxon>
    </lineage>
</organism>
<evidence type="ECO:0000313" key="2">
    <source>
        <dbReference type="Proteomes" id="UP000006556"/>
    </source>
</evidence>
<dbReference type="EMBL" id="AP009389">
    <property type="protein sequence ID" value="BAF58472.1"/>
    <property type="molecule type" value="Genomic_DNA"/>
</dbReference>
<gene>
    <name evidence="1" type="ordered locus">PTH_0291</name>
</gene>
<sequence>MAARNKGSSRQGDYGLGCGLACLMHQGDCVCGNALAFPGEAKPLGGGCLHADLRRLDLQRAGHSFLHLFYKRRKLRPLGHDHRIDIYNCQPLPGQDISHPGKQFHAANAFIPAVVVRKMPADIPRPGRAEKGVHNGMGQHVRVRVPQKPFDKRNTYAA</sequence>
<dbReference type="Proteomes" id="UP000006556">
    <property type="component" value="Chromosome"/>
</dbReference>
<reference evidence="2" key="1">
    <citation type="journal article" date="2008" name="Genome Res.">
        <title>The genome of Pelotomaculum thermopropionicum reveals niche-associated evolution in anaerobic microbiota.</title>
        <authorList>
            <person name="Kosaka T."/>
            <person name="Kato S."/>
            <person name="Shimoyama T."/>
            <person name="Ishii S."/>
            <person name="Abe T."/>
            <person name="Watanabe K."/>
        </authorList>
    </citation>
    <scope>NUCLEOTIDE SEQUENCE [LARGE SCALE GENOMIC DNA]</scope>
    <source>
        <strain evidence="2">DSM 13744 / JCM 10971 / SI</strain>
    </source>
</reference>
<protein>
    <submittedName>
        <fullName evidence="1">Uncharacterized protein</fullName>
    </submittedName>
</protein>
<keyword evidence="2" id="KW-1185">Reference proteome</keyword>